<protein>
    <submittedName>
        <fullName evidence="2">Uncharacterized protein</fullName>
    </submittedName>
</protein>
<feature type="compositionally biased region" description="Polar residues" evidence="1">
    <location>
        <begin position="1"/>
        <end position="14"/>
    </location>
</feature>
<reference evidence="2 3" key="1">
    <citation type="journal article" date="2023" name="Sci. Data">
        <title>Genome assembly of the Korean intertidal mud-creeper Batillaria attramentaria.</title>
        <authorList>
            <person name="Patra A.K."/>
            <person name="Ho P.T."/>
            <person name="Jun S."/>
            <person name="Lee S.J."/>
            <person name="Kim Y."/>
            <person name="Won Y.J."/>
        </authorList>
    </citation>
    <scope>NUCLEOTIDE SEQUENCE [LARGE SCALE GENOMIC DNA]</scope>
    <source>
        <strain evidence="2">Wonlab-2016</strain>
    </source>
</reference>
<sequence>MFSESNPVQNTQTHFKTKTSKRLDSPGDNTASLRARAAERRTSEIDLICICHPGDAINFFSSQSALREYAA</sequence>
<dbReference type="AlphaFoldDB" id="A0ABD0KLA8"/>
<accession>A0ABD0KLA8</accession>
<evidence type="ECO:0000313" key="2">
    <source>
        <dbReference type="EMBL" id="KAK7487788.1"/>
    </source>
</evidence>
<comment type="caution">
    <text evidence="2">The sequence shown here is derived from an EMBL/GenBank/DDBJ whole genome shotgun (WGS) entry which is preliminary data.</text>
</comment>
<gene>
    <name evidence="2" type="ORF">BaRGS_00021055</name>
</gene>
<feature type="region of interest" description="Disordered" evidence="1">
    <location>
        <begin position="1"/>
        <end position="35"/>
    </location>
</feature>
<dbReference type="Proteomes" id="UP001519460">
    <property type="component" value="Unassembled WGS sequence"/>
</dbReference>
<organism evidence="2 3">
    <name type="scientific">Batillaria attramentaria</name>
    <dbReference type="NCBI Taxonomy" id="370345"/>
    <lineage>
        <taxon>Eukaryota</taxon>
        <taxon>Metazoa</taxon>
        <taxon>Spiralia</taxon>
        <taxon>Lophotrochozoa</taxon>
        <taxon>Mollusca</taxon>
        <taxon>Gastropoda</taxon>
        <taxon>Caenogastropoda</taxon>
        <taxon>Sorbeoconcha</taxon>
        <taxon>Cerithioidea</taxon>
        <taxon>Batillariidae</taxon>
        <taxon>Batillaria</taxon>
    </lineage>
</organism>
<evidence type="ECO:0000256" key="1">
    <source>
        <dbReference type="SAM" id="MobiDB-lite"/>
    </source>
</evidence>
<proteinExistence type="predicted"/>
<keyword evidence="3" id="KW-1185">Reference proteome</keyword>
<evidence type="ECO:0000313" key="3">
    <source>
        <dbReference type="Proteomes" id="UP001519460"/>
    </source>
</evidence>
<dbReference type="EMBL" id="JACVVK020000160">
    <property type="protein sequence ID" value="KAK7487788.1"/>
    <property type="molecule type" value="Genomic_DNA"/>
</dbReference>
<name>A0ABD0KLA8_9CAEN</name>